<keyword evidence="6" id="KW-1015">Disulfide bond</keyword>
<dbReference type="AlphaFoldDB" id="A0A6C0B7M2"/>
<evidence type="ECO:0000259" key="7">
    <source>
        <dbReference type="PROSITE" id="PS51324"/>
    </source>
</evidence>
<accession>A0A6C0B7M2</accession>
<organism evidence="8">
    <name type="scientific">viral metagenome</name>
    <dbReference type="NCBI Taxonomy" id="1070528"/>
    <lineage>
        <taxon>unclassified sequences</taxon>
        <taxon>metagenomes</taxon>
        <taxon>organismal metagenomes</taxon>
    </lineage>
</organism>
<keyword evidence="3" id="KW-0285">Flavoprotein</keyword>
<evidence type="ECO:0000256" key="3">
    <source>
        <dbReference type="ARBA" id="ARBA00022630"/>
    </source>
</evidence>
<feature type="domain" description="ERV/ALR sulfhydryl oxidase" evidence="7">
    <location>
        <begin position="49"/>
        <end position="150"/>
    </location>
</feature>
<dbReference type="SUPFAM" id="SSF69000">
    <property type="entry name" value="FAD-dependent thiol oxidase"/>
    <property type="match status" value="1"/>
</dbReference>
<proteinExistence type="predicted"/>
<dbReference type="GO" id="GO:0016972">
    <property type="term" value="F:thiol oxidase activity"/>
    <property type="evidence" value="ECO:0007669"/>
    <property type="project" value="UniProtKB-EC"/>
</dbReference>
<evidence type="ECO:0000256" key="6">
    <source>
        <dbReference type="ARBA" id="ARBA00023157"/>
    </source>
</evidence>
<protein>
    <recommendedName>
        <fullName evidence="2">thiol oxidase</fullName>
        <ecNumber evidence="2">1.8.3.2</ecNumber>
    </recommendedName>
</protein>
<dbReference type="PROSITE" id="PS51324">
    <property type="entry name" value="ERV_ALR"/>
    <property type="match status" value="1"/>
</dbReference>
<keyword evidence="4" id="KW-0274">FAD</keyword>
<keyword evidence="5" id="KW-0560">Oxidoreductase</keyword>
<evidence type="ECO:0000256" key="1">
    <source>
        <dbReference type="ARBA" id="ARBA00001974"/>
    </source>
</evidence>
<dbReference type="EC" id="1.8.3.2" evidence="2"/>
<sequence>MMQFTLRNQSNQIPQQYYNYSGKTQRQGLNQMTKQIQSVPRLITPEEPKPENKMTWGEPIWFLFHTLAQKVKEDSFPLIKDDLLNNIYSICSYLPCPACANHAIEYLNKINFNTIRTKDDLISMLYLFHNEVNKRKNVALFDFSYLKKKYSSAITINILKNFMQTFEKRSKSNRMISTEFHKKNYIIQLKQWLNININCFEN</sequence>
<evidence type="ECO:0000256" key="5">
    <source>
        <dbReference type="ARBA" id="ARBA00023002"/>
    </source>
</evidence>
<dbReference type="Gene3D" id="1.20.120.310">
    <property type="entry name" value="ERV/ALR sulfhydryl oxidase domain"/>
    <property type="match status" value="1"/>
</dbReference>
<dbReference type="InterPro" id="IPR017905">
    <property type="entry name" value="ERV/ALR_sulphydryl_oxidase"/>
</dbReference>
<dbReference type="InterPro" id="IPR036774">
    <property type="entry name" value="ERV/ALR_sulphydryl_oxid_sf"/>
</dbReference>
<name>A0A6C0B7M2_9ZZZZ</name>
<evidence type="ECO:0000313" key="8">
    <source>
        <dbReference type="EMBL" id="QHS88086.1"/>
    </source>
</evidence>
<evidence type="ECO:0000256" key="4">
    <source>
        <dbReference type="ARBA" id="ARBA00022827"/>
    </source>
</evidence>
<dbReference type="EMBL" id="MN739092">
    <property type="protein sequence ID" value="QHS88086.1"/>
    <property type="molecule type" value="Genomic_DNA"/>
</dbReference>
<comment type="cofactor">
    <cofactor evidence="1">
        <name>FAD</name>
        <dbReference type="ChEBI" id="CHEBI:57692"/>
    </cofactor>
</comment>
<reference evidence="8" key="1">
    <citation type="journal article" date="2020" name="Nature">
        <title>Giant virus diversity and host interactions through global metagenomics.</title>
        <authorList>
            <person name="Schulz F."/>
            <person name="Roux S."/>
            <person name="Paez-Espino D."/>
            <person name="Jungbluth S."/>
            <person name="Walsh D.A."/>
            <person name="Denef V.J."/>
            <person name="McMahon K.D."/>
            <person name="Konstantinidis K.T."/>
            <person name="Eloe-Fadrosh E.A."/>
            <person name="Kyrpides N.C."/>
            <person name="Woyke T."/>
        </authorList>
    </citation>
    <scope>NUCLEOTIDE SEQUENCE</scope>
    <source>
        <strain evidence="8">GVMAG-M-3300010158-13</strain>
    </source>
</reference>
<dbReference type="Pfam" id="PF04777">
    <property type="entry name" value="Evr1_Alr"/>
    <property type="match status" value="1"/>
</dbReference>
<evidence type="ECO:0000256" key="2">
    <source>
        <dbReference type="ARBA" id="ARBA00012512"/>
    </source>
</evidence>